<evidence type="ECO:0000256" key="1">
    <source>
        <dbReference type="ARBA" id="ARBA00023015"/>
    </source>
</evidence>
<dbReference type="CDD" id="cd19975">
    <property type="entry name" value="PBP1_CcpA-like"/>
    <property type="match status" value="1"/>
</dbReference>
<keyword evidence="2 7" id="KW-0238">DNA-binding</keyword>
<dbReference type="Pfam" id="PF00356">
    <property type="entry name" value="LacI"/>
    <property type="match status" value="1"/>
</dbReference>
<dbReference type="EMBL" id="CP060286">
    <property type="protein sequence ID" value="QNK40559.1"/>
    <property type="molecule type" value="Genomic_DNA"/>
</dbReference>
<dbReference type="Pfam" id="PF00532">
    <property type="entry name" value="Peripla_BP_1"/>
    <property type="match status" value="1"/>
</dbReference>
<dbReference type="SUPFAM" id="SSF47413">
    <property type="entry name" value="lambda repressor-like DNA-binding domains"/>
    <property type="match status" value="1"/>
</dbReference>
<dbReference type="RefSeq" id="WP_066646038.1">
    <property type="nucleotide sequence ID" value="NZ_CP060286.1"/>
</dbReference>
<keyword evidence="8" id="KW-1185">Reference proteome</keyword>
<dbReference type="SMART" id="SM00354">
    <property type="entry name" value="HTH_LACI"/>
    <property type="match status" value="1"/>
</dbReference>
<dbReference type="PANTHER" id="PTHR30146">
    <property type="entry name" value="LACI-RELATED TRANSCRIPTIONAL REPRESSOR"/>
    <property type="match status" value="1"/>
</dbReference>
<dbReference type="PROSITE" id="PS50932">
    <property type="entry name" value="HTH_LACI_2"/>
    <property type="match status" value="1"/>
</dbReference>
<dbReference type="Gene3D" id="3.40.50.2300">
    <property type="match status" value="2"/>
</dbReference>
<dbReference type="GO" id="GO:0003700">
    <property type="term" value="F:DNA-binding transcription factor activity"/>
    <property type="evidence" value="ECO:0007669"/>
    <property type="project" value="TreeGrafter"/>
</dbReference>
<accession>A0A7G8TAB8</accession>
<dbReference type="PROSITE" id="PS00356">
    <property type="entry name" value="HTH_LACI_1"/>
    <property type="match status" value="1"/>
</dbReference>
<evidence type="ECO:0000313" key="9">
    <source>
        <dbReference type="Proteomes" id="UP000515909"/>
    </source>
</evidence>
<gene>
    <name evidence="6" type="primary">ccpA</name>
    <name evidence="6" type="ORF">CAFE_32070</name>
    <name evidence="7" type="ORF">HCR03_18310</name>
</gene>
<reference evidence="7 9" key="2">
    <citation type="submission" date="2020-08" db="EMBL/GenBank/DDBJ databases">
        <title>The isolate Caproiciproducens sp. 7D4C2 produces n-caproate at mildly acidic conditions from hexoses: genome and rBOX comparison with related strains and chain-elongating bacteria.</title>
        <authorList>
            <person name="Esquivel-Elizondo S."/>
            <person name="Bagci C."/>
            <person name="Temovska M."/>
            <person name="Jeon B.S."/>
            <person name="Bessarab I."/>
            <person name="Williams R.B.H."/>
            <person name="Huson D.H."/>
            <person name="Angenent L.T."/>
        </authorList>
    </citation>
    <scope>NUCLEOTIDE SEQUENCE [LARGE SCALE GENOMIC DNA]</scope>
    <source>
        <strain evidence="7 9">7D4C2</strain>
    </source>
</reference>
<dbReference type="EMBL" id="VWXL01000095">
    <property type="protein sequence ID" value="MVB12467.1"/>
    <property type="molecule type" value="Genomic_DNA"/>
</dbReference>
<dbReference type="SUPFAM" id="SSF53822">
    <property type="entry name" value="Periplasmic binding protein-like I"/>
    <property type="match status" value="1"/>
</dbReference>
<dbReference type="InterPro" id="IPR001761">
    <property type="entry name" value="Peripla_BP/Lac1_sug-bd_dom"/>
</dbReference>
<name>A0A6N8I3Z2_9FIRM</name>
<protein>
    <submittedName>
        <fullName evidence="6">Catabolite control protein A</fullName>
    </submittedName>
    <submittedName>
        <fullName evidence="7">LacI family DNA-binding transcriptional regulator</fullName>
    </submittedName>
</protein>
<feature type="domain" description="HTH lacI-type" evidence="4">
    <location>
        <begin position="5"/>
        <end position="59"/>
    </location>
</feature>
<dbReference type="AlphaFoldDB" id="A0A6N8I3Z2"/>
<dbReference type="CDD" id="cd01392">
    <property type="entry name" value="HTH_LacI"/>
    <property type="match status" value="1"/>
</dbReference>
<dbReference type="PROSITE" id="PS50943">
    <property type="entry name" value="HTH_CROC1"/>
    <property type="match status" value="1"/>
</dbReference>
<feature type="domain" description="HTH cro/C1-type" evidence="5">
    <location>
        <begin position="6"/>
        <end position="49"/>
    </location>
</feature>
<keyword evidence="1" id="KW-0805">Transcription regulation</keyword>
<accession>A0A6N8I3Z2</accession>
<evidence type="ECO:0000256" key="3">
    <source>
        <dbReference type="ARBA" id="ARBA00023163"/>
    </source>
</evidence>
<dbReference type="InterPro" id="IPR010982">
    <property type="entry name" value="Lambda_DNA-bd_dom_sf"/>
</dbReference>
<dbReference type="KEGG" id="cfem:HCR03_18310"/>
<dbReference type="Proteomes" id="UP000469440">
    <property type="component" value="Unassembled WGS sequence"/>
</dbReference>
<evidence type="ECO:0000259" key="4">
    <source>
        <dbReference type="PROSITE" id="PS50932"/>
    </source>
</evidence>
<dbReference type="InterPro" id="IPR001387">
    <property type="entry name" value="Cro/C1-type_HTH"/>
</dbReference>
<evidence type="ECO:0000313" key="7">
    <source>
        <dbReference type="EMBL" id="QNK40559.1"/>
    </source>
</evidence>
<dbReference type="PANTHER" id="PTHR30146:SF109">
    <property type="entry name" value="HTH-TYPE TRANSCRIPTIONAL REGULATOR GALS"/>
    <property type="match status" value="1"/>
</dbReference>
<evidence type="ECO:0000259" key="5">
    <source>
        <dbReference type="PROSITE" id="PS50943"/>
    </source>
</evidence>
<dbReference type="InterPro" id="IPR000843">
    <property type="entry name" value="HTH_LacI"/>
</dbReference>
<evidence type="ECO:0000256" key="2">
    <source>
        <dbReference type="ARBA" id="ARBA00023125"/>
    </source>
</evidence>
<dbReference type="OrthoDB" id="2026446at2"/>
<organism evidence="6 8">
    <name type="scientific">Caproicibacter fermentans</name>
    <dbReference type="NCBI Taxonomy" id="2576756"/>
    <lineage>
        <taxon>Bacteria</taxon>
        <taxon>Bacillati</taxon>
        <taxon>Bacillota</taxon>
        <taxon>Clostridia</taxon>
        <taxon>Eubacteriales</taxon>
        <taxon>Acutalibacteraceae</taxon>
        <taxon>Caproicibacter</taxon>
    </lineage>
</organism>
<dbReference type="PRINTS" id="PR00036">
    <property type="entry name" value="HTHLACI"/>
</dbReference>
<dbReference type="GO" id="GO:0000976">
    <property type="term" value="F:transcription cis-regulatory region binding"/>
    <property type="evidence" value="ECO:0007669"/>
    <property type="project" value="TreeGrafter"/>
</dbReference>
<evidence type="ECO:0000313" key="6">
    <source>
        <dbReference type="EMBL" id="MVB12467.1"/>
    </source>
</evidence>
<evidence type="ECO:0000313" key="8">
    <source>
        <dbReference type="Proteomes" id="UP000469440"/>
    </source>
</evidence>
<dbReference type="InterPro" id="IPR028082">
    <property type="entry name" value="Peripla_BP_I"/>
</dbReference>
<proteinExistence type="predicted"/>
<sequence length="335" mass="36641">MLNNPTIKDVAEKANVSVATVSRVLNGLTGFSAETEVRVRNAIAELGYQFNAVARNLKLKKTNIIAVLIPQVETTFYVKILNGIEDAAQNCGYSVMVCHVGISGNRTQEYIKMLAERQVDGIIGCSLPPDEKIDTLMAECEIPCVLVSTLSSRYSIPYIRVDDFKASYAATTYLISKGHKNIAMLAGSQDDVVAGVLRLKGYRKALEDNRIPYSPKLVQYTRFSYETGLQAAKDLLNSGESFTGVVACCDEVAVGAISAAYEAGLKVPDAFSVIGYDNTRTAEMAVPPLTTVSQPLYPMGEQAFHMLQNEMEQGKKAENQILPYEIVERDSVKKV</sequence>
<dbReference type="Gene3D" id="1.10.260.40">
    <property type="entry name" value="lambda repressor-like DNA-binding domains"/>
    <property type="match status" value="1"/>
</dbReference>
<reference evidence="6 8" key="1">
    <citation type="submission" date="2019-09" db="EMBL/GenBank/DDBJ databases">
        <title>Genome sequence of Clostridium sp. EA1.</title>
        <authorList>
            <person name="Poehlein A."/>
            <person name="Bengelsdorf F.R."/>
            <person name="Daniel R."/>
        </authorList>
    </citation>
    <scope>NUCLEOTIDE SEQUENCE [LARGE SCALE GENOMIC DNA]</scope>
    <source>
        <strain evidence="6 8">EA1</strain>
    </source>
</reference>
<keyword evidence="3" id="KW-0804">Transcription</keyword>
<dbReference type="Proteomes" id="UP000515909">
    <property type="component" value="Chromosome"/>
</dbReference>